<evidence type="ECO:0000313" key="3">
    <source>
        <dbReference type="Proteomes" id="UP000225963"/>
    </source>
</evidence>
<reference evidence="3" key="1">
    <citation type="submission" date="2015-11" db="EMBL/GenBank/DDBJ databases">
        <authorList>
            <person name="Sharaf A."/>
            <person name="Marie M.E."/>
            <person name="Esson H."/>
            <person name="El-Afifi I.S."/>
            <person name="Hammad M.A."/>
        </authorList>
    </citation>
    <scope>NUCLEOTIDE SEQUENCE [LARGE SCALE GENOMIC DNA]</scope>
</reference>
<protein>
    <submittedName>
        <fullName evidence="2">Trimeric dUTP diphosphatase</fullName>
    </submittedName>
</protein>
<name>A0A0S2MUK8_9CAUD</name>
<gene>
    <name evidence="2" type="ORF">BM10_127</name>
</gene>
<dbReference type="SUPFAM" id="SSF51283">
    <property type="entry name" value="dUTPase-like"/>
    <property type="match status" value="2"/>
</dbReference>
<dbReference type="Proteomes" id="UP000225963">
    <property type="component" value="Segment"/>
</dbReference>
<dbReference type="InterPro" id="IPR036157">
    <property type="entry name" value="dUTPase-like_sf"/>
</dbReference>
<evidence type="ECO:0000313" key="2">
    <source>
        <dbReference type="EMBL" id="ALO79531.1"/>
    </source>
</evidence>
<dbReference type="Gene3D" id="2.70.40.10">
    <property type="match status" value="2"/>
</dbReference>
<keyword evidence="3" id="KW-1185">Reference proteome</keyword>
<feature type="region of interest" description="Disordered" evidence="1">
    <location>
        <begin position="243"/>
        <end position="270"/>
    </location>
</feature>
<accession>A0A0S2MUK8</accession>
<organism evidence="2 3">
    <name type="scientific">Bacillus phage BM15</name>
    <dbReference type="NCBI Taxonomy" id="1755680"/>
    <lineage>
        <taxon>Viruses</taxon>
        <taxon>Duplodnaviria</taxon>
        <taxon>Heunggongvirae</taxon>
        <taxon>Uroviricota</taxon>
        <taxon>Caudoviricetes</taxon>
        <taxon>Herelleviridae</taxon>
        <taxon>Bastillevirinae</taxon>
        <taxon>Caeruleovirus</taxon>
        <taxon>Caeruleovirus BM15</taxon>
    </lineage>
</organism>
<proteinExistence type="predicted"/>
<dbReference type="OrthoDB" id="21416at10239"/>
<dbReference type="EMBL" id="KT995480">
    <property type="protein sequence ID" value="ALO79531.1"/>
    <property type="molecule type" value="Genomic_DNA"/>
</dbReference>
<evidence type="ECO:0000256" key="1">
    <source>
        <dbReference type="SAM" id="MobiDB-lite"/>
    </source>
</evidence>
<sequence length="270" mass="30322">MDTLKPVEELEVLYIAPPGFEPENAHGDDFCEDIRALEGRLVPQGTFKSVLVPTGLKTAFATSHGMKLNTRSGSGYHTPLILSNSTGIIEGSYRGYVGVLLRNTFQDNSVVDFVFTTKGERVPLSEVPESVLQNAREFYEEDAVNLGYPKPQTLDDYEREFEAWERRWHGVDIHGAVSGIHAKLQRGEMLTKEEADLWTDRNAPQPEIQHRLFVDLVPRGTIYVQEGERIAQVHFQPRVKPIWNKSKDGTLPDSVRGEGAYGSTGTHEKE</sequence>